<accession>A0ABR4KXR7</accession>
<feature type="domain" description="O-methyltransferase C-terminal" evidence="1">
    <location>
        <begin position="208"/>
        <end position="288"/>
    </location>
</feature>
<reference evidence="2 3" key="1">
    <citation type="submission" date="2024-07" db="EMBL/GenBank/DDBJ databases">
        <title>Section-level genome sequencing and comparative genomics of Aspergillus sections Usti and Cavernicolus.</title>
        <authorList>
            <consortium name="Lawrence Berkeley National Laboratory"/>
            <person name="Nybo J.L."/>
            <person name="Vesth T.C."/>
            <person name="Theobald S."/>
            <person name="Frisvad J.C."/>
            <person name="Larsen T.O."/>
            <person name="Kjaerboelling I."/>
            <person name="Rothschild-Mancinelli K."/>
            <person name="Lyhne E.K."/>
            <person name="Kogle M.E."/>
            <person name="Barry K."/>
            <person name="Clum A."/>
            <person name="Na H."/>
            <person name="Ledsgaard L."/>
            <person name="Lin J."/>
            <person name="Lipzen A."/>
            <person name="Kuo A."/>
            <person name="Riley R."/>
            <person name="Mondo S."/>
            <person name="LaButti K."/>
            <person name="Haridas S."/>
            <person name="Pangalinan J."/>
            <person name="Salamov A.A."/>
            <person name="Simmons B.A."/>
            <person name="Magnuson J.K."/>
            <person name="Chen J."/>
            <person name="Drula E."/>
            <person name="Henrissat B."/>
            <person name="Wiebenga A."/>
            <person name="Lubbers R.J."/>
            <person name="Gomes A.C."/>
            <person name="Macurrencykelacurrency M.R."/>
            <person name="Stajich J."/>
            <person name="Grigoriev I.V."/>
            <person name="Mortensen U.H."/>
            <person name="De vries R.P."/>
            <person name="Baker S.E."/>
            <person name="Andersen M.R."/>
        </authorList>
    </citation>
    <scope>NUCLEOTIDE SEQUENCE [LARGE SCALE GENOMIC DNA]</scope>
    <source>
        <strain evidence="2 3">CBS 756.74</strain>
    </source>
</reference>
<dbReference type="InterPro" id="IPR036390">
    <property type="entry name" value="WH_DNA-bd_sf"/>
</dbReference>
<dbReference type="GeneID" id="98159877"/>
<dbReference type="InterPro" id="IPR029063">
    <property type="entry name" value="SAM-dependent_MTases_sf"/>
</dbReference>
<keyword evidence="3" id="KW-1185">Reference proteome</keyword>
<comment type="caution">
    <text evidence="2">The sequence shown here is derived from an EMBL/GenBank/DDBJ whole genome shotgun (WGS) entry which is preliminary data.</text>
</comment>
<dbReference type="InterPro" id="IPR001077">
    <property type="entry name" value="COMT_C"/>
</dbReference>
<sequence>MDSTAEVRVLAKGADNATRRTILHSLRDLSLSLETPHDTLQHICYMHTQISTSMSRESSAPLSVDELAEKAGAAPGLLGRVLRYLSSIGTIKETAKDSFTANNITRALAMPAVQSGVYHNFGYIAPAIITLPDLLIKHKYQDITSPTDTPMQIALNTPEPAFIWVQPRPEAHAHFNRFMEIHHSSKPRWFELYPIAETGAGPRPRAGAHCYFLSNIMRNYPDSKAVLILQNIVAAMGPDSVILINDMVLPNSGAHWHVTQVDSAMMTMLAALERTHQQWLELMEKAGLRINRICSPVAGG</sequence>
<dbReference type="PANTHER" id="PTHR43712">
    <property type="entry name" value="PUTATIVE (AFU_ORTHOLOGUE AFUA_4G14580)-RELATED"/>
    <property type="match status" value="1"/>
</dbReference>
<evidence type="ECO:0000313" key="2">
    <source>
        <dbReference type="EMBL" id="KAL2857021.1"/>
    </source>
</evidence>
<organism evidence="2 3">
    <name type="scientific">Aspergillus pseudodeflectus</name>
    <dbReference type="NCBI Taxonomy" id="176178"/>
    <lineage>
        <taxon>Eukaryota</taxon>
        <taxon>Fungi</taxon>
        <taxon>Dikarya</taxon>
        <taxon>Ascomycota</taxon>
        <taxon>Pezizomycotina</taxon>
        <taxon>Eurotiomycetes</taxon>
        <taxon>Eurotiomycetidae</taxon>
        <taxon>Eurotiales</taxon>
        <taxon>Aspergillaceae</taxon>
        <taxon>Aspergillus</taxon>
        <taxon>Aspergillus subgen. Nidulantes</taxon>
    </lineage>
</organism>
<dbReference type="SUPFAM" id="SSF53335">
    <property type="entry name" value="S-adenosyl-L-methionine-dependent methyltransferases"/>
    <property type="match status" value="1"/>
</dbReference>
<dbReference type="RefSeq" id="XP_070902885.1">
    <property type="nucleotide sequence ID" value="XM_071044713.1"/>
</dbReference>
<dbReference type="SUPFAM" id="SSF46785">
    <property type="entry name" value="Winged helix' DNA-binding domain"/>
    <property type="match status" value="1"/>
</dbReference>
<dbReference type="Pfam" id="PF00891">
    <property type="entry name" value="Methyltransf_2"/>
    <property type="match status" value="1"/>
</dbReference>
<name>A0ABR4KXR7_9EURO</name>
<dbReference type="EMBL" id="JBFXLR010000007">
    <property type="protein sequence ID" value="KAL2857021.1"/>
    <property type="molecule type" value="Genomic_DNA"/>
</dbReference>
<evidence type="ECO:0000259" key="1">
    <source>
        <dbReference type="Pfam" id="PF00891"/>
    </source>
</evidence>
<dbReference type="PANTHER" id="PTHR43712:SF1">
    <property type="entry name" value="HYPOTHETICAL O-METHYLTRANSFERASE (EUROFUNG)-RELATED"/>
    <property type="match status" value="1"/>
</dbReference>
<dbReference type="InterPro" id="IPR036388">
    <property type="entry name" value="WH-like_DNA-bd_sf"/>
</dbReference>
<dbReference type="Proteomes" id="UP001610444">
    <property type="component" value="Unassembled WGS sequence"/>
</dbReference>
<protein>
    <recommendedName>
        <fullName evidence="1">O-methyltransferase C-terminal domain-containing protein</fullName>
    </recommendedName>
</protein>
<evidence type="ECO:0000313" key="3">
    <source>
        <dbReference type="Proteomes" id="UP001610444"/>
    </source>
</evidence>
<dbReference type="Gene3D" id="1.10.10.10">
    <property type="entry name" value="Winged helix-like DNA-binding domain superfamily/Winged helix DNA-binding domain"/>
    <property type="match status" value="1"/>
</dbReference>
<gene>
    <name evidence="2" type="ORF">BJX68DRAFT_263544</name>
</gene>
<dbReference type="Gene3D" id="3.40.50.150">
    <property type="entry name" value="Vaccinia Virus protein VP39"/>
    <property type="match status" value="1"/>
</dbReference>
<proteinExistence type="predicted"/>